<dbReference type="PROSITE" id="PS50853">
    <property type="entry name" value="FN3"/>
    <property type="match status" value="2"/>
</dbReference>
<protein>
    <recommendedName>
        <fullName evidence="2">Fibronectin type-III domain-containing protein</fullName>
    </recommendedName>
</protein>
<accession>T1H4T8</accession>
<organism evidence="3 4">
    <name type="scientific">Megaselia scalaris</name>
    <name type="common">Humpbacked fly</name>
    <name type="synonym">Phora scalaris</name>
    <dbReference type="NCBI Taxonomy" id="36166"/>
    <lineage>
        <taxon>Eukaryota</taxon>
        <taxon>Metazoa</taxon>
        <taxon>Ecdysozoa</taxon>
        <taxon>Arthropoda</taxon>
        <taxon>Hexapoda</taxon>
        <taxon>Insecta</taxon>
        <taxon>Pterygota</taxon>
        <taxon>Neoptera</taxon>
        <taxon>Endopterygota</taxon>
        <taxon>Diptera</taxon>
        <taxon>Brachycera</taxon>
        <taxon>Muscomorpha</taxon>
        <taxon>Platypezoidea</taxon>
        <taxon>Phoridae</taxon>
        <taxon>Megaseliini</taxon>
        <taxon>Megaselia</taxon>
    </lineage>
</organism>
<dbReference type="OMA" id="HIPCCEE"/>
<dbReference type="Pfam" id="PF00041">
    <property type="entry name" value="fn3"/>
    <property type="match status" value="1"/>
</dbReference>
<dbReference type="InterPro" id="IPR003961">
    <property type="entry name" value="FN3_dom"/>
</dbReference>
<dbReference type="InterPro" id="IPR013783">
    <property type="entry name" value="Ig-like_fold"/>
</dbReference>
<reference evidence="3" key="2">
    <citation type="submission" date="2015-06" db="UniProtKB">
        <authorList>
            <consortium name="EnsemblMetazoa"/>
        </authorList>
    </citation>
    <scope>IDENTIFICATION</scope>
</reference>
<dbReference type="Gene3D" id="2.60.40.10">
    <property type="entry name" value="Immunoglobulins"/>
    <property type="match status" value="1"/>
</dbReference>
<proteinExistence type="predicted"/>
<dbReference type="InterPro" id="IPR036116">
    <property type="entry name" value="FN3_sf"/>
</dbReference>
<dbReference type="InterPro" id="IPR050991">
    <property type="entry name" value="ECM_Regulatory_Proteins"/>
</dbReference>
<feature type="domain" description="Fibronectin type-III" evidence="2">
    <location>
        <begin position="268"/>
        <end position="321"/>
    </location>
</feature>
<dbReference type="SMART" id="SM00060">
    <property type="entry name" value="FN3"/>
    <property type="match status" value="1"/>
</dbReference>
<dbReference type="AlphaFoldDB" id="T1H4T8"/>
<dbReference type="HOGENOM" id="CLU_866807_0_0_1"/>
<dbReference type="EMBL" id="CAQQ02374520">
    <property type="status" value="NOT_ANNOTATED_CDS"/>
    <property type="molecule type" value="Genomic_DNA"/>
</dbReference>
<dbReference type="CDD" id="cd00063">
    <property type="entry name" value="FN3"/>
    <property type="match status" value="2"/>
</dbReference>
<keyword evidence="4" id="KW-1185">Reference proteome</keyword>
<evidence type="ECO:0000259" key="2">
    <source>
        <dbReference type="PROSITE" id="PS50853"/>
    </source>
</evidence>
<evidence type="ECO:0000313" key="3">
    <source>
        <dbReference type="EnsemblMetazoa" id="MESCA011306-PA"/>
    </source>
</evidence>
<dbReference type="InterPro" id="IPR002602">
    <property type="entry name" value="DB"/>
</dbReference>
<reference evidence="4" key="1">
    <citation type="submission" date="2013-02" db="EMBL/GenBank/DDBJ databases">
        <authorList>
            <person name="Hughes D."/>
        </authorList>
    </citation>
    <scope>NUCLEOTIDE SEQUENCE</scope>
    <source>
        <strain>Durham</strain>
        <strain evidence="4">NC isolate 2 -- Noor lab</strain>
    </source>
</reference>
<dbReference type="Proteomes" id="UP000015102">
    <property type="component" value="Unassembled WGS sequence"/>
</dbReference>
<keyword evidence="1" id="KW-0677">Repeat</keyword>
<dbReference type="PANTHER" id="PTHR46708">
    <property type="entry name" value="TENASCIN"/>
    <property type="match status" value="1"/>
</dbReference>
<name>T1H4T8_MEGSC</name>
<evidence type="ECO:0000256" key="1">
    <source>
        <dbReference type="ARBA" id="ARBA00022737"/>
    </source>
</evidence>
<dbReference type="Pfam" id="PF01682">
    <property type="entry name" value="DB"/>
    <property type="match status" value="2"/>
</dbReference>
<evidence type="ECO:0000313" key="4">
    <source>
        <dbReference type="Proteomes" id="UP000015102"/>
    </source>
</evidence>
<dbReference type="SUPFAM" id="SSF49265">
    <property type="entry name" value="Fibronectin type III"/>
    <property type="match status" value="1"/>
</dbReference>
<sequence length="321" mass="35718">MADGRNHIPCCEERGIPDICQDMCRGEYTPFTDFLKSRVSCVRHTLPGLQCIMSGIQRLPSSPEDIYAEPLTEKSLKVGWSPPAKLADTVKYYLINVTALLVFDEDSPSNRTTMPAVSVKIPKNFNSTVISDLQPFTMYSIIVTAFNEHGSSLPSYRIRALTLDNGVNKQTSVATVPKLPDVRGCCQRNGMTHKGCLDKMCDPKKTDLADVPDFMICAPWSNITFSCLANNIDHSPCCKARGIPKLCLPLCTGTVTHLDFRLWSLPGPPSRLKPVVVSSHYTILDWKAPKILPDTVTTYHVNWRKLGSGDDYGVLEKVNYY</sequence>
<dbReference type="EnsemblMetazoa" id="MESCA011306-RA">
    <property type="protein sequence ID" value="MESCA011306-PA"/>
    <property type="gene ID" value="MESCA011306"/>
</dbReference>
<dbReference type="STRING" id="36166.T1H4T8"/>
<dbReference type="PANTHER" id="PTHR46708:SF2">
    <property type="entry name" value="FIBRONECTIN TYPE-III DOMAIN-CONTAINING PROTEIN"/>
    <property type="match status" value="1"/>
</dbReference>
<feature type="domain" description="Fibronectin type-III" evidence="2">
    <location>
        <begin position="62"/>
        <end position="165"/>
    </location>
</feature>